<reference evidence="10 11" key="1">
    <citation type="journal article" date="2007" name="Science">
        <title>Sea anemone genome reveals ancestral eumetazoan gene repertoire and genomic organization.</title>
        <authorList>
            <person name="Putnam N.H."/>
            <person name="Srivastava M."/>
            <person name="Hellsten U."/>
            <person name="Dirks B."/>
            <person name="Chapman J."/>
            <person name="Salamov A."/>
            <person name="Terry A."/>
            <person name="Shapiro H."/>
            <person name="Lindquist E."/>
            <person name="Kapitonov V.V."/>
            <person name="Jurka J."/>
            <person name="Genikhovich G."/>
            <person name="Grigoriev I.V."/>
            <person name="Lucas S.M."/>
            <person name="Steele R.E."/>
            <person name="Finnerty J.R."/>
            <person name="Technau U."/>
            <person name="Martindale M.Q."/>
            <person name="Rokhsar D.S."/>
        </authorList>
    </citation>
    <scope>NUCLEOTIDE SEQUENCE [LARGE SCALE GENOMIC DNA]</scope>
    <source>
        <strain evidence="11">CH2 X CH6</strain>
    </source>
</reference>
<dbReference type="PROSITE" id="PS50279">
    <property type="entry name" value="BPTI_KUNITZ_2"/>
    <property type="match status" value="1"/>
</dbReference>
<dbReference type="Pfam" id="PF00014">
    <property type="entry name" value="Kunitz_BPTI"/>
    <property type="match status" value="1"/>
</dbReference>
<keyword evidence="8" id="KW-0166">Nematocyst</keyword>
<dbReference type="EMBL" id="DS469592">
    <property type="protein sequence ID" value="EDO40363.1"/>
    <property type="molecule type" value="Genomic_DNA"/>
</dbReference>
<dbReference type="SMART" id="SM00131">
    <property type="entry name" value="KU"/>
    <property type="match status" value="1"/>
</dbReference>
<dbReference type="PROSITE" id="PS00280">
    <property type="entry name" value="BPTI_KUNITZ_1"/>
    <property type="match status" value="1"/>
</dbReference>
<dbReference type="InterPro" id="IPR002223">
    <property type="entry name" value="Kunitz_BPTI"/>
</dbReference>
<dbReference type="SUPFAM" id="SSF57362">
    <property type="entry name" value="BPTI-like"/>
    <property type="match status" value="1"/>
</dbReference>
<feature type="domain" description="BPTI/Kunitz inhibitor" evidence="9">
    <location>
        <begin position="11"/>
        <end position="63"/>
    </location>
</feature>
<keyword evidence="11" id="KW-1185">Reference proteome</keyword>
<dbReference type="InterPro" id="IPR036880">
    <property type="entry name" value="Kunitz_BPTI_sf"/>
</dbReference>
<dbReference type="Gene3D" id="4.10.410.10">
    <property type="entry name" value="Pancreatic trypsin inhibitor Kunitz domain"/>
    <property type="match status" value="1"/>
</dbReference>
<comment type="similarity">
    <text evidence="3">Belongs to the venom Kunitz-type family. Sea anemone type 2 potassium channel toxin subfamily.</text>
</comment>
<dbReference type="CDD" id="cd00109">
    <property type="entry name" value="Kunitz-type"/>
    <property type="match status" value="1"/>
</dbReference>
<keyword evidence="5" id="KW-0646">Protease inhibitor</keyword>
<keyword evidence="7" id="KW-1015">Disulfide bond</keyword>
<organism evidence="10 11">
    <name type="scientific">Nematostella vectensis</name>
    <name type="common">Starlet sea anemone</name>
    <dbReference type="NCBI Taxonomy" id="45351"/>
    <lineage>
        <taxon>Eukaryota</taxon>
        <taxon>Metazoa</taxon>
        <taxon>Cnidaria</taxon>
        <taxon>Anthozoa</taxon>
        <taxon>Hexacorallia</taxon>
        <taxon>Actiniaria</taxon>
        <taxon>Edwardsiidae</taxon>
        <taxon>Nematostella</taxon>
    </lineage>
</organism>
<dbReference type="Proteomes" id="UP000001593">
    <property type="component" value="Unassembled WGS sequence"/>
</dbReference>
<dbReference type="STRING" id="45351.A7S7B4"/>
<dbReference type="PRINTS" id="PR00759">
    <property type="entry name" value="BASICPTASE"/>
</dbReference>
<feature type="non-terminal residue" evidence="10">
    <location>
        <position position="1"/>
    </location>
</feature>
<evidence type="ECO:0000256" key="3">
    <source>
        <dbReference type="ARBA" id="ARBA00007226"/>
    </source>
</evidence>
<dbReference type="InterPro" id="IPR020901">
    <property type="entry name" value="Prtase_inh_Kunz-CS"/>
</dbReference>
<dbReference type="PhylomeDB" id="A7S7B4"/>
<evidence type="ECO:0000259" key="9">
    <source>
        <dbReference type="PROSITE" id="PS50279"/>
    </source>
</evidence>
<gene>
    <name evidence="10" type="ORF">NEMVEDRAFT_v1g59535</name>
</gene>
<evidence type="ECO:0000313" key="10">
    <source>
        <dbReference type="EMBL" id="EDO40363.1"/>
    </source>
</evidence>
<dbReference type="GO" id="GO:0004867">
    <property type="term" value="F:serine-type endopeptidase inhibitor activity"/>
    <property type="evidence" value="ECO:0007669"/>
    <property type="project" value="UniProtKB-KW"/>
</dbReference>
<dbReference type="PANTHER" id="PTHR10083:SF328">
    <property type="entry name" value="TISSUE FACTOR PATHWAY INHIBITOR"/>
    <property type="match status" value="1"/>
</dbReference>
<dbReference type="InParanoid" id="A7S7B4"/>
<comment type="subcellular location">
    <subcellularLocation>
        <location evidence="1">Nematocyst</location>
    </subcellularLocation>
    <subcellularLocation>
        <location evidence="2">Secreted</location>
    </subcellularLocation>
</comment>
<evidence type="ECO:0000256" key="8">
    <source>
        <dbReference type="ARBA" id="ARBA00023331"/>
    </source>
</evidence>
<dbReference type="GO" id="GO:0005576">
    <property type="term" value="C:extracellular region"/>
    <property type="evidence" value="ECO:0007669"/>
    <property type="project" value="UniProtKB-SubCell"/>
</dbReference>
<accession>A7S7B4</accession>
<dbReference type="HOGENOM" id="CLU_164133_4_0_1"/>
<dbReference type="GO" id="GO:0042151">
    <property type="term" value="C:nematocyst"/>
    <property type="evidence" value="ECO:0007669"/>
    <property type="project" value="UniProtKB-SubCell"/>
</dbReference>
<keyword evidence="4" id="KW-0964">Secreted</keyword>
<dbReference type="PANTHER" id="PTHR10083">
    <property type="entry name" value="KUNITZ-TYPE PROTEASE INHIBITOR-RELATED"/>
    <property type="match status" value="1"/>
</dbReference>
<protein>
    <recommendedName>
        <fullName evidence="9">BPTI/Kunitz inhibitor domain-containing protein</fullName>
    </recommendedName>
</protein>
<dbReference type="FunFam" id="4.10.410.10:FF:000020">
    <property type="entry name" value="Collagen, type VI, alpha 3"/>
    <property type="match status" value="1"/>
</dbReference>
<feature type="non-terminal residue" evidence="10">
    <location>
        <position position="64"/>
    </location>
</feature>
<evidence type="ECO:0000256" key="6">
    <source>
        <dbReference type="ARBA" id="ARBA00022900"/>
    </source>
</evidence>
<sequence length="64" mass="7228">TIAKDQSISRCTNQPDYGTCGFKNFVVRWYFDKAAGICKPFVYSGCGGNTNRFVTKRKCEAFCQ</sequence>
<evidence type="ECO:0000256" key="7">
    <source>
        <dbReference type="ARBA" id="ARBA00023157"/>
    </source>
</evidence>
<evidence type="ECO:0000313" key="11">
    <source>
        <dbReference type="Proteomes" id="UP000001593"/>
    </source>
</evidence>
<proteinExistence type="inferred from homology"/>
<evidence type="ECO:0000256" key="1">
    <source>
        <dbReference type="ARBA" id="ARBA00004532"/>
    </source>
</evidence>
<evidence type="ECO:0000256" key="2">
    <source>
        <dbReference type="ARBA" id="ARBA00004613"/>
    </source>
</evidence>
<evidence type="ECO:0000256" key="4">
    <source>
        <dbReference type="ARBA" id="ARBA00022525"/>
    </source>
</evidence>
<dbReference type="OMA" id="RSHIRMW"/>
<evidence type="ECO:0000256" key="5">
    <source>
        <dbReference type="ARBA" id="ARBA00022690"/>
    </source>
</evidence>
<dbReference type="AlphaFoldDB" id="A7S7B4"/>
<name>A7S7B4_NEMVE</name>
<dbReference type="InterPro" id="IPR050098">
    <property type="entry name" value="TFPI/VKTCI-like"/>
</dbReference>
<keyword evidence="6" id="KW-0722">Serine protease inhibitor</keyword>